<dbReference type="Proteomes" id="UP001066276">
    <property type="component" value="Chromosome 6"/>
</dbReference>
<comment type="caution">
    <text evidence="1">The sequence shown here is derived from an EMBL/GenBank/DDBJ whole genome shotgun (WGS) entry which is preliminary data.</text>
</comment>
<proteinExistence type="predicted"/>
<organism evidence="1 2">
    <name type="scientific">Pleurodeles waltl</name>
    <name type="common">Iberian ribbed newt</name>
    <dbReference type="NCBI Taxonomy" id="8319"/>
    <lineage>
        <taxon>Eukaryota</taxon>
        <taxon>Metazoa</taxon>
        <taxon>Chordata</taxon>
        <taxon>Craniata</taxon>
        <taxon>Vertebrata</taxon>
        <taxon>Euteleostomi</taxon>
        <taxon>Amphibia</taxon>
        <taxon>Batrachia</taxon>
        <taxon>Caudata</taxon>
        <taxon>Salamandroidea</taxon>
        <taxon>Salamandridae</taxon>
        <taxon>Pleurodelinae</taxon>
        <taxon>Pleurodeles</taxon>
    </lineage>
</organism>
<accession>A0AAV7QR26</accession>
<gene>
    <name evidence="1" type="ORF">NDU88_009268</name>
</gene>
<reference evidence="1" key="1">
    <citation type="journal article" date="2022" name="bioRxiv">
        <title>Sequencing and chromosome-scale assembly of the giantPleurodeles waltlgenome.</title>
        <authorList>
            <person name="Brown T."/>
            <person name="Elewa A."/>
            <person name="Iarovenko S."/>
            <person name="Subramanian E."/>
            <person name="Araus A.J."/>
            <person name="Petzold A."/>
            <person name="Susuki M."/>
            <person name="Suzuki K.-i.T."/>
            <person name="Hayashi T."/>
            <person name="Toyoda A."/>
            <person name="Oliveira C."/>
            <person name="Osipova E."/>
            <person name="Leigh N.D."/>
            <person name="Simon A."/>
            <person name="Yun M.H."/>
        </authorList>
    </citation>
    <scope>NUCLEOTIDE SEQUENCE</scope>
    <source>
        <strain evidence="1">20211129_DDA</strain>
        <tissue evidence="1">Liver</tissue>
    </source>
</reference>
<dbReference type="AlphaFoldDB" id="A0AAV7QR26"/>
<dbReference type="EMBL" id="JANPWB010000010">
    <property type="protein sequence ID" value="KAJ1142956.1"/>
    <property type="molecule type" value="Genomic_DNA"/>
</dbReference>
<keyword evidence="2" id="KW-1185">Reference proteome</keyword>
<protein>
    <submittedName>
        <fullName evidence="1">Uncharacterized protein</fullName>
    </submittedName>
</protein>
<evidence type="ECO:0000313" key="2">
    <source>
        <dbReference type="Proteomes" id="UP001066276"/>
    </source>
</evidence>
<name>A0AAV7QR26_PLEWA</name>
<evidence type="ECO:0000313" key="1">
    <source>
        <dbReference type="EMBL" id="KAJ1142956.1"/>
    </source>
</evidence>
<sequence>MGGLKRWRMRRVAIVKARRGWRAAGPQGITRVLGEEVAPPGAEPYCDSGRPRQKTWAGAAGRVVCLD</sequence>